<accession>A0A841PV67</accession>
<organism evidence="1 2">
    <name type="scientific">Mesorhizobium sangaii</name>
    <dbReference type="NCBI Taxonomy" id="505389"/>
    <lineage>
        <taxon>Bacteria</taxon>
        <taxon>Pseudomonadati</taxon>
        <taxon>Pseudomonadota</taxon>
        <taxon>Alphaproteobacteria</taxon>
        <taxon>Hyphomicrobiales</taxon>
        <taxon>Phyllobacteriaceae</taxon>
        <taxon>Mesorhizobium</taxon>
    </lineage>
</organism>
<evidence type="ECO:0000313" key="2">
    <source>
        <dbReference type="Proteomes" id="UP000556329"/>
    </source>
</evidence>
<name>A0A841PV67_9HYPH</name>
<dbReference type="RefSeq" id="WP_246461955.1">
    <property type="nucleotide sequence ID" value="NZ_JACHEF010000005.1"/>
</dbReference>
<evidence type="ECO:0000313" key="1">
    <source>
        <dbReference type="EMBL" id="MBB6412245.1"/>
    </source>
</evidence>
<dbReference type="Proteomes" id="UP000556329">
    <property type="component" value="Unassembled WGS sequence"/>
</dbReference>
<dbReference type="AlphaFoldDB" id="A0A841PV67"/>
<dbReference type="EMBL" id="JACHEF010000005">
    <property type="protein sequence ID" value="MBB6412245.1"/>
    <property type="molecule type" value="Genomic_DNA"/>
</dbReference>
<protein>
    <submittedName>
        <fullName evidence="1">Uncharacterized protein</fullName>
    </submittedName>
</protein>
<keyword evidence="2" id="KW-1185">Reference proteome</keyword>
<reference evidence="1 2" key="1">
    <citation type="submission" date="2020-08" db="EMBL/GenBank/DDBJ databases">
        <title>Genomic Encyclopedia of Type Strains, Phase IV (KMG-IV): sequencing the most valuable type-strain genomes for metagenomic binning, comparative biology and taxonomic classification.</title>
        <authorList>
            <person name="Goeker M."/>
        </authorList>
    </citation>
    <scope>NUCLEOTIDE SEQUENCE [LARGE SCALE GENOMIC DNA]</scope>
    <source>
        <strain evidence="1 2">DSM 100039</strain>
    </source>
</reference>
<sequence length="77" mass="8199">MCKPIDTAPTMYTSLDQCQASLARRLASSPNGEIVGRCKSIDPNVTASLPAQYTTVVVKRGIGQGTVTSYVVPREAK</sequence>
<proteinExistence type="predicted"/>
<gene>
    <name evidence="1" type="ORF">HNQ71_004935</name>
</gene>
<comment type="caution">
    <text evidence="1">The sequence shown here is derived from an EMBL/GenBank/DDBJ whole genome shotgun (WGS) entry which is preliminary data.</text>
</comment>